<dbReference type="InterPro" id="IPR050298">
    <property type="entry name" value="Gram-neg_bact_OMP"/>
</dbReference>
<evidence type="ECO:0000256" key="2">
    <source>
        <dbReference type="ARBA" id="ARBA00022729"/>
    </source>
</evidence>
<evidence type="ECO:0000256" key="3">
    <source>
        <dbReference type="ARBA" id="ARBA00023136"/>
    </source>
</evidence>
<feature type="signal peptide" evidence="4">
    <location>
        <begin position="1"/>
        <end position="24"/>
    </location>
</feature>
<dbReference type="GO" id="GO:0009279">
    <property type="term" value="C:cell outer membrane"/>
    <property type="evidence" value="ECO:0007669"/>
    <property type="project" value="UniProtKB-SubCell"/>
</dbReference>
<dbReference type="Pfam" id="PF13609">
    <property type="entry name" value="Porin_4"/>
    <property type="match status" value="1"/>
</dbReference>
<dbReference type="InterPro" id="IPR033900">
    <property type="entry name" value="Gram_neg_porin_domain"/>
</dbReference>
<feature type="chain" id="PRO_5008004619" description="Porin domain-containing protein" evidence="4">
    <location>
        <begin position="25"/>
        <end position="380"/>
    </location>
</feature>
<protein>
    <recommendedName>
        <fullName evidence="5">Porin domain-containing protein</fullName>
    </recommendedName>
</protein>
<dbReference type="PANTHER" id="PTHR34501">
    <property type="entry name" value="PROTEIN YDDL-RELATED"/>
    <property type="match status" value="1"/>
</dbReference>
<dbReference type="EMBL" id="CP015243">
    <property type="protein sequence ID" value="ANF57430.1"/>
    <property type="molecule type" value="Genomic_DNA"/>
</dbReference>
<sequence>MKINQGVLAVTAAGALLYAASASAEITLLERDNGSPVLNNLKLQVGGSIRSQYRNKMGGSDDGSYMHRGYDGGTRLRITAEYFLSDDLRLLGYYEPGVDIFNTLDWNRHYDHDRDNTTRRQLYVGVASNTYGTLTYGKQNSVFYSVIGEKTDVWDNDMHGQGPGNGVNGDYDGSYRARDLIKYVKDIGPVKLTLGWTLPTNDYYLGGDEANLLRYKRKSGGAIGADYRVTPDLTLSAAYSYTRAEIRQGSGDPTGYDQQMSGTAVQWKPDNWTLSAMVGVYEDFVPLHDNRVPTDYFEGTAQGWEYFAGYKFPLDMPLLKSTQPYVAGDGMRWDNYQTNHQYVGLATQLAYGFRVDLERTFTNTSDNQPDENWVRLRYDF</sequence>
<gene>
    <name evidence="6" type="ORF">A5892_08100</name>
</gene>
<evidence type="ECO:0000256" key="1">
    <source>
        <dbReference type="ARBA" id="ARBA00004571"/>
    </source>
</evidence>
<dbReference type="Gene3D" id="2.40.160.10">
    <property type="entry name" value="Porin"/>
    <property type="match status" value="1"/>
</dbReference>
<evidence type="ECO:0000313" key="6">
    <source>
        <dbReference type="EMBL" id="ANF57430.1"/>
    </source>
</evidence>
<dbReference type="RefSeq" id="WP_064122380.1">
    <property type="nucleotide sequence ID" value="NZ_CP015243.1"/>
</dbReference>
<proteinExistence type="predicted"/>
<name>A0A172YDT5_9GAMM</name>
<comment type="subcellular location">
    <subcellularLocation>
        <location evidence="1">Cell outer membrane</location>
        <topology evidence="1">Multi-pass membrane protein</topology>
    </subcellularLocation>
</comment>
<dbReference type="GO" id="GO:0015288">
    <property type="term" value="F:porin activity"/>
    <property type="evidence" value="ECO:0007669"/>
    <property type="project" value="InterPro"/>
</dbReference>
<keyword evidence="7" id="KW-1185">Reference proteome</keyword>
<keyword evidence="2 4" id="KW-0732">Signal</keyword>
<dbReference type="SUPFAM" id="SSF56935">
    <property type="entry name" value="Porins"/>
    <property type="match status" value="1"/>
</dbReference>
<dbReference type="AlphaFoldDB" id="A0A172YDT5"/>
<feature type="domain" description="Porin" evidence="5">
    <location>
        <begin position="9"/>
        <end position="276"/>
    </location>
</feature>
<organism evidence="6 7">
    <name type="scientific">Halotalea alkalilenta</name>
    <dbReference type="NCBI Taxonomy" id="376489"/>
    <lineage>
        <taxon>Bacteria</taxon>
        <taxon>Pseudomonadati</taxon>
        <taxon>Pseudomonadota</taxon>
        <taxon>Gammaproteobacteria</taxon>
        <taxon>Oceanospirillales</taxon>
        <taxon>Halomonadaceae</taxon>
        <taxon>Halotalea</taxon>
    </lineage>
</organism>
<dbReference type="Proteomes" id="UP000077875">
    <property type="component" value="Chromosome"/>
</dbReference>
<reference evidence="6 7" key="1">
    <citation type="submission" date="2016-04" db="EMBL/GenBank/DDBJ databases">
        <title>Complete Genome Sequence of Halotalea alkalilenta IHB B 13600.</title>
        <authorList>
            <person name="Swarnkar M.K."/>
            <person name="Sharma A."/>
            <person name="Kaushal K."/>
            <person name="Soni R."/>
            <person name="Rana S."/>
            <person name="Singh A.K."/>
            <person name="Gulati A."/>
        </authorList>
    </citation>
    <scope>NUCLEOTIDE SEQUENCE [LARGE SCALE GENOMIC DNA]</scope>
    <source>
        <strain evidence="6 7">IHB B 13600</strain>
    </source>
</reference>
<dbReference type="CDD" id="cd00342">
    <property type="entry name" value="gram_neg_porins"/>
    <property type="match status" value="1"/>
</dbReference>
<dbReference type="PANTHER" id="PTHR34501:SF2">
    <property type="entry name" value="OUTER MEMBRANE PORIN F-RELATED"/>
    <property type="match status" value="1"/>
</dbReference>
<evidence type="ECO:0000259" key="5">
    <source>
        <dbReference type="Pfam" id="PF13609"/>
    </source>
</evidence>
<evidence type="ECO:0000256" key="4">
    <source>
        <dbReference type="SAM" id="SignalP"/>
    </source>
</evidence>
<accession>A0A172YDT5</accession>
<evidence type="ECO:0000313" key="7">
    <source>
        <dbReference type="Proteomes" id="UP000077875"/>
    </source>
</evidence>
<dbReference type="InterPro" id="IPR023614">
    <property type="entry name" value="Porin_dom_sf"/>
</dbReference>
<keyword evidence="3" id="KW-0472">Membrane</keyword>
<dbReference type="KEGG" id="haa:A5892_08100"/>